<gene>
    <name evidence="1" type="ordered locus">pRALTA_0263</name>
</gene>
<evidence type="ECO:0000313" key="1">
    <source>
        <dbReference type="EMBL" id="CAP63937.1"/>
    </source>
</evidence>
<keyword evidence="2" id="KW-1185">Reference proteome</keyword>
<dbReference type="EMBL" id="CU633751">
    <property type="protein sequence ID" value="CAP63937.1"/>
    <property type="molecule type" value="Genomic_DNA"/>
</dbReference>
<dbReference type="BioCyc" id="CTAI977880:RALTA_RS29495-MONOMER"/>
<reference evidence="1 2" key="1">
    <citation type="journal article" date="2008" name="Genome Res.">
        <title>Genome sequence of the beta-rhizobium Cupriavidus taiwanensis and comparative genomics of rhizobia.</title>
        <authorList>
            <person name="Amadou C."/>
            <person name="Pascal G."/>
            <person name="Mangenot S."/>
            <person name="Glew M."/>
            <person name="Bontemps C."/>
            <person name="Capela D."/>
            <person name="Carrere S."/>
            <person name="Cruveiller S."/>
            <person name="Dossat C."/>
            <person name="Lajus A."/>
            <person name="Marchetti M."/>
            <person name="Poinsot V."/>
            <person name="Rouy Z."/>
            <person name="Servin B."/>
            <person name="Saad M."/>
            <person name="Schenowitz C."/>
            <person name="Barbe V."/>
            <person name="Batut J."/>
            <person name="Medigue C."/>
            <person name="Masson-Boivin C."/>
        </authorList>
    </citation>
    <scope>NUCLEOTIDE SEQUENCE [LARGE SCALE GENOMIC DNA]</scope>
    <source>
        <strain evidence="2">DSM 17343 / BCRC 17206 / CCUG 44338 / CIP 107171 / LMG 19424 / R1</strain>
    </source>
</reference>
<sequence>MGAWEPKPAATKRFASPWITVLRPAINLISPQILRASNSVAAVMGAAHVNELLPIGRFCRGFLKHHSPGSQRSALTGS</sequence>
<protein>
    <submittedName>
        <fullName evidence="1">Uncharacterized protein</fullName>
    </submittedName>
</protein>
<name>B2AKB0_CUPTR</name>
<keyword evidence="1" id="KW-0614">Plasmid</keyword>
<evidence type="ECO:0000313" key="2">
    <source>
        <dbReference type="Proteomes" id="UP000001692"/>
    </source>
</evidence>
<proteinExistence type="predicted"/>
<dbReference type="HOGENOM" id="CLU_2616066_0_0_4"/>
<dbReference type="Proteomes" id="UP000001692">
    <property type="component" value="Plasmid pRALTA"/>
</dbReference>
<accession>B2AKB0</accession>
<dbReference type="AlphaFoldDB" id="B2AKB0"/>
<geneLocation type="plasmid" evidence="1 2">
    <name>pRALTA</name>
</geneLocation>
<dbReference type="KEGG" id="cti:pRALTA_0263"/>
<organism evidence="1 2">
    <name type="scientific">Cupriavidus taiwanensis (strain DSM 17343 / BCRC 17206 / CCUG 44338 / CIP 107171 / LMG 19424 / R1)</name>
    <name type="common">Ralstonia taiwanensis (strain LMG 19424)</name>
    <dbReference type="NCBI Taxonomy" id="977880"/>
    <lineage>
        <taxon>Bacteria</taxon>
        <taxon>Pseudomonadati</taxon>
        <taxon>Pseudomonadota</taxon>
        <taxon>Betaproteobacteria</taxon>
        <taxon>Burkholderiales</taxon>
        <taxon>Burkholderiaceae</taxon>
        <taxon>Cupriavidus</taxon>
    </lineage>
</organism>